<comment type="subcellular location">
    <subcellularLocation>
        <location evidence="1">Nucleus</location>
    </subcellularLocation>
</comment>
<dbReference type="GO" id="GO:0006355">
    <property type="term" value="P:regulation of DNA-templated transcription"/>
    <property type="evidence" value="ECO:0007669"/>
    <property type="project" value="TreeGrafter"/>
</dbReference>
<organism evidence="5 6">
    <name type="scientific">Stentor coeruleus</name>
    <dbReference type="NCBI Taxonomy" id="5963"/>
    <lineage>
        <taxon>Eukaryota</taxon>
        <taxon>Sar</taxon>
        <taxon>Alveolata</taxon>
        <taxon>Ciliophora</taxon>
        <taxon>Postciliodesmatophora</taxon>
        <taxon>Heterotrichea</taxon>
        <taxon>Heterotrichida</taxon>
        <taxon>Stentoridae</taxon>
        <taxon>Stentor</taxon>
    </lineage>
</organism>
<evidence type="ECO:0000256" key="2">
    <source>
        <dbReference type="ARBA" id="ARBA00007267"/>
    </source>
</evidence>
<protein>
    <recommendedName>
        <fullName evidence="4">CRC domain-containing protein</fullName>
    </recommendedName>
</protein>
<dbReference type="InterPro" id="IPR028307">
    <property type="entry name" value="Lin-54_fam"/>
</dbReference>
<proteinExistence type="inferred from homology"/>
<keyword evidence="3" id="KW-0539">Nucleus</keyword>
<evidence type="ECO:0000256" key="3">
    <source>
        <dbReference type="ARBA" id="ARBA00023242"/>
    </source>
</evidence>
<dbReference type="Proteomes" id="UP000187209">
    <property type="component" value="Unassembled WGS sequence"/>
</dbReference>
<feature type="domain" description="CRC" evidence="4">
    <location>
        <begin position="54"/>
        <end position="158"/>
    </location>
</feature>
<evidence type="ECO:0000313" key="5">
    <source>
        <dbReference type="EMBL" id="OMJ66852.1"/>
    </source>
</evidence>
<dbReference type="AlphaFoldDB" id="A0A1R2AQQ3"/>
<dbReference type="PROSITE" id="PS51634">
    <property type="entry name" value="CRC"/>
    <property type="match status" value="1"/>
</dbReference>
<dbReference type="OrthoDB" id="6283463at2759"/>
<comment type="caution">
    <text evidence="5">The sequence shown here is derived from an EMBL/GenBank/DDBJ whole genome shotgun (WGS) entry which is preliminary data.</text>
</comment>
<name>A0A1R2AQQ3_9CILI</name>
<comment type="similarity">
    <text evidence="2">Belongs to the lin-54 family.</text>
</comment>
<dbReference type="GO" id="GO:0005634">
    <property type="term" value="C:nucleus"/>
    <property type="evidence" value="ECO:0007669"/>
    <property type="project" value="UniProtKB-SubCell"/>
</dbReference>
<dbReference type="InterPro" id="IPR033467">
    <property type="entry name" value="Tesmin/TSO1-like_CXC"/>
</dbReference>
<keyword evidence="6" id="KW-1185">Reference proteome</keyword>
<evidence type="ECO:0000256" key="1">
    <source>
        <dbReference type="ARBA" id="ARBA00004123"/>
    </source>
</evidence>
<accession>A0A1R2AQQ3</accession>
<dbReference type="PANTHER" id="PTHR12446">
    <property type="entry name" value="TESMIN/TSO1-RELATED"/>
    <property type="match status" value="1"/>
</dbReference>
<dbReference type="InterPro" id="IPR005172">
    <property type="entry name" value="CRC"/>
</dbReference>
<dbReference type="SMART" id="SM01114">
    <property type="entry name" value="CXC"/>
    <property type="match status" value="2"/>
</dbReference>
<reference evidence="5 6" key="1">
    <citation type="submission" date="2016-11" db="EMBL/GenBank/DDBJ databases">
        <title>The macronuclear genome of Stentor coeruleus: a giant cell with tiny introns.</title>
        <authorList>
            <person name="Slabodnick M."/>
            <person name="Ruby J.G."/>
            <person name="Reiff S.B."/>
            <person name="Swart E.C."/>
            <person name="Gosai S."/>
            <person name="Prabakaran S."/>
            <person name="Witkowska E."/>
            <person name="Larue G.E."/>
            <person name="Fisher S."/>
            <person name="Freeman R.M."/>
            <person name="Gunawardena J."/>
            <person name="Chu W."/>
            <person name="Stover N.A."/>
            <person name="Gregory B.D."/>
            <person name="Nowacki M."/>
            <person name="Derisi J."/>
            <person name="Roy S.W."/>
            <person name="Marshall W.F."/>
            <person name="Sood P."/>
        </authorList>
    </citation>
    <scope>NUCLEOTIDE SEQUENCE [LARGE SCALE GENOMIC DNA]</scope>
    <source>
        <strain evidence="5">WM001</strain>
    </source>
</reference>
<sequence>MDLKKIEDPRSGDVSPYTPFTKFCLNSLPSLSNFSIRAEEAEVVIKEEEKDQETNIPCGCSRTKCLKLYCDCFSNNRYCMNCHCKNCKNKPEFEDLRDRAKISTIERNPAAFRQDISTTYKACHCKRSGCKKKYCECFEANRACTANCKCEGCKNLPVG</sequence>
<dbReference type="EMBL" id="MPUH01001618">
    <property type="protein sequence ID" value="OMJ66852.1"/>
    <property type="molecule type" value="Genomic_DNA"/>
</dbReference>
<gene>
    <name evidence="5" type="ORF">SteCoe_36159</name>
</gene>
<evidence type="ECO:0000313" key="6">
    <source>
        <dbReference type="Proteomes" id="UP000187209"/>
    </source>
</evidence>
<evidence type="ECO:0000259" key="4">
    <source>
        <dbReference type="PROSITE" id="PS51634"/>
    </source>
</evidence>
<dbReference type="Pfam" id="PF03638">
    <property type="entry name" value="TCR"/>
    <property type="match status" value="2"/>
</dbReference>
<dbReference type="PANTHER" id="PTHR12446:SF34">
    <property type="entry name" value="PROTEIN LIN-54 HOMOLOG"/>
    <property type="match status" value="1"/>
</dbReference>